<evidence type="ECO:0000313" key="2">
    <source>
        <dbReference type="Proteomes" id="UP001326613"/>
    </source>
</evidence>
<keyword evidence="2" id="KW-1185">Reference proteome</keyword>
<organism evidence="1 2">
    <name type="scientific">Candidatus Trichorickettsia mobilis</name>
    <dbReference type="NCBI Taxonomy" id="1346319"/>
    <lineage>
        <taxon>Bacteria</taxon>
        <taxon>Pseudomonadati</taxon>
        <taxon>Pseudomonadota</taxon>
        <taxon>Alphaproteobacteria</taxon>
        <taxon>Rickettsiales</taxon>
        <taxon>Rickettsiaceae</taxon>
        <taxon>Rickettsieae</taxon>
        <taxon>Candidatus Trichorickettsia</taxon>
    </lineage>
</organism>
<proteinExistence type="predicted"/>
<evidence type="ECO:0000313" key="1">
    <source>
        <dbReference type="EMBL" id="WPY01489.1"/>
    </source>
</evidence>
<protein>
    <submittedName>
        <fullName evidence="1">Uncharacterized protein</fullName>
    </submittedName>
</protein>
<keyword evidence="1" id="KW-0614">Plasmid</keyword>
<dbReference type="Proteomes" id="UP001326613">
    <property type="component" value="Plasmid unnamed1"/>
</dbReference>
<sequence>MIINKTNWLQIMRNFYETEDYHIVQKLRDKDTSQEARELVELSMQKRIELLSCDVAVSA</sequence>
<reference evidence="1 2" key="1">
    <citation type="submission" date="2022-10" db="EMBL/GenBank/DDBJ databases">
        <title>Host association and intracellularity evolved multiple times independently in the Rickettsiales.</title>
        <authorList>
            <person name="Castelli M."/>
            <person name="Nardi T."/>
            <person name="Gammuto L."/>
            <person name="Bellinzona G."/>
            <person name="Sabaneyeva E."/>
            <person name="Potekhin A."/>
            <person name="Serra V."/>
            <person name="Petroni G."/>
            <person name="Sassera D."/>
        </authorList>
    </citation>
    <scope>NUCLEOTIDE SEQUENCE [LARGE SCALE GENOMIC DNA]</scope>
    <source>
        <strain evidence="1 2">Kr 154-4</strain>
        <plasmid evidence="1 2">unnamed1</plasmid>
    </source>
</reference>
<geneLocation type="plasmid" evidence="1 2">
    <name>unnamed1</name>
</geneLocation>
<name>A0ABZ0UTX8_9RICK</name>
<dbReference type="EMBL" id="CP112933">
    <property type="protein sequence ID" value="WPY01489.1"/>
    <property type="molecule type" value="Genomic_DNA"/>
</dbReference>
<gene>
    <name evidence="1" type="ORF">Trichorick_01402</name>
</gene>
<dbReference type="RefSeq" id="WP_323738962.1">
    <property type="nucleotide sequence ID" value="NZ_CP112933.1"/>
</dbReference>
<accession>A0ABZ0UTX8</accession>